<evidence type="ECO:0000256" key="2">
    <source>
        <dbReference type="SAM" id="Phobius"/>
    </source>
</evidence>
<feature type="region of interest" description="Disordered" evidence="1">
    <location>
        <begin position="231"/>
        <end position="316"/>
    </location>
</feature>
<evidence type="ECO:0000313" key="4">
    <source>
        <dbReference type="Proteomes" id="UP000703269"/>
    </source>
</evidence>
<gene>
    <name evidence="3" type="ORF">PsYK624_128490</name>
</gene>
<feature type="compositionally biased region" description="Low complexity" evidence="1">
    <location>
        <begin position="49"/>
        <end position="80"/>
    </location>
</feature>
<evidence type="ECO:0008006" key="5">
    <source>
        <dbReference type="Google" id="ProtNLM"/>
    </source>
</evidence>
<name>A0A9P3GNK2_9APHY</name>
<feature type="compositionally biased region" description="Low complexity" evidence="1">
    <location>
        <begin position="87"/>
        <end position="97"/>
    </location>
</feature>
<keyword evidence="2" id="KW-1133">Transmembrane helix</keyword>
<sequence length="316" mass="32802">MPSAFAQAGTGAGVPAGFVLGGGPAVSSFASVVVPTPLVVGARQYNESSSSSSVVSTGSQTQANTSTLSSASSTTNATDTRPPPTSSPTAPASQSPPRKAGTNHQTVIIAAVVASVAVLLVISLIFIRQQRKRRRLQRLADLTYKPAPRVASFVAHDAGDTRLSSQMSLLASGLQGSSVISTNAYTHDEVPLSGRFRSLSISSSRSAGTYRPVHRPLPPPAADEVVHITMPAAQPAVPRGSPLVTGGWGGAEEQDDWDPTSPLHHRRSPSPDAPRASPDTGRSRSTTRKRPPRLSISTPANNPSAWGMDTSDHGQV</sequence>
<feature type="compositionally biased region" description="Polar residues" evidence="1">
    <location>
        <begin position="295"/>
        <end position="304"/>
    </location>
</feature>
<feature type="region of interest" description="Disordered" evidence="1">
    <location>
        <begin position="49"/>
        <end position="101"/>
    </location>
</feature>
<reference evidence="3 4" key="1">
    <citation type="submission" date="2021-08" db="EMBL/GenBank/DDBJ databases">
        <title>Draft Genome Sequence of Phanerochaete sordida strain YK-624.</title>
        <authorList>
            <person name="Mori T."/>
            <person name="Dohra H."/>
            <person name="Suzuki T."/>
            <person name="Kawagishi H."/>
            <person name="Hirai H."/>
        </authorList>
    </citation>
    <scope>NUCLEOTIDE SEQUENCE [LARGE SCALE GENOMIC DNA]</scope>
    <source>
        <strain evidence="3 4">YK-624</strain>
    </source>
</reference>
<dbReference type="AlphaFoldDB" id="A0A9P3GNK2"/>
<comment type="caution">
    <text evidence="3">The sequence shown here is derived from an EMBL/GenBank/DDBJ whole genome shotgun (WGS) entry which is preliminary data.</text>
</comment>
<accession>A0A9P3GNK2</accession>
<feature type="transmembrane region" description="Helical" evidence="2">
    <location>
        <begin position="107"/>
        <end position="127"/>
    </location>
</feature>
<organism evidence="3 4">
    <name type="scientific">Phanerochaete sordida</name>
    <dbReference type="NCBI Taxonomy" id="48140"/>
    <lineage>
        <taxon>Eukaryota</taxon>
        <taxon>Fungi</taxon>
        <taxon>Dikarya</taxon>
        <taxon>Basidiomycota</taxon>
        <taxon>Agaricomycotina</taxon>
        <taxon>Agaricomycetes</taxon>
        <taxon>Polyporales</taxon>
        <taxon>Phanerochaetaceae</taxon>
        <taxon>Phanerochaete</taxon>
    </lineage>
</organism>
<protein>
    <recommendedName>
        <fullName evidence="5">Transmembrane protein</fullName>
    </recommendedName>
</protein>
<keyword evidence="4" id="KW-1185">Reference proteome</keyword>
<keyword evidence="2" id="KW-0472">Membrane</keyword>
<evidence type="ECO:0000256" key="1">
    <source>
        <dbReference type="SAM" id="MobiDB-lite"/>
    </source>
</evidence>
<proteinExistence type="predicted"/>
<dbReference type="EMBL" id="BPQB01000062">
    <property type="protein sequence ID" value="GJE96649.1"/>
    <property type="molecule type" value="Genomic_DNA"/>
</dbReference>
<keyword evidence="2" id="KW-0812">Transmembrane</keyword>
<dbReference type="Proteomes" id="UP000703269">
    <property type="component" value="Unassembled WGS sequence"/>
</dbReference>
<evidence type="ECO:0000313" key="3">
    <source>
        <dbReference type="EMBL" id="GJE96649.1"/>
    </source>
</evidence>